<keyword evidence="11" id="KW-1185">Reference proteome</keyword>
<dbReference type="PANTHER" id="PTHR22888:SF9">
    <property type="entry name" value="CYTOCHROME C OXIDASE SUBUNIT 2"/>
    <property type="match status" value="1"/>
</dbReference>
<dbReference type="SUPFAM" id="SSF49503">
    <property type="entry name" value="Cupredoxins"/>
    <property type="match status" value="1"/>
</dbReference>
<dbReference type="RefSeq" id="WP_229739359.1">
    <property type="nucleotide sequence ID" value="NZ_BMGT01000003.1"/>
</dbReference>
<feature type="domain" description="Cytochrome oxidase subunit II copper A binding" evidence="9">
    <location>
        <begin position="103"/>
        <end position="245"/>
    </location>
</feature>
<gene>
    <name evidence="10" type="ORF">GCM10011585_31290</name>
</gene>
<dbReference type="InterPro" id="IPR001505">
    <property type="entry name" value="Copper_CuA"/>
</dbReference>
<dbReference type="Proteomes" id="UP000647241">
    <property type="component" value="Unassembled WGS sequence"/>
</dbReference>
<dbReference type="GO" id="GO:0004129">
    <property type="term" value="F:cytochrome-c oxidase activity"/>
    <property type="evidence" value="ECO:0007669"/>
    <property type="project" value="InterPro"/>
</dbReference>
<reference evidence="10" key="2">
    <citation type="submission" date="2020-09" db="EMBL/GenBank/DDBJ databases">
        <authorList>
            <person name="Sun Q."/>
            <person name="Zhou Y."/>
        </authorList>
    </citation>
    <scope>NUCLEOTIDE SEQUENCE</scope>
    <source>
        <strain evidence="10">CGMCC 1.12997</strain>
    </source>
</reference>
<dbReference type="GO" id="GO:0005507">
    <property type="term" value="F:copper ion binding"/>
    <property type="evidence" value="ECO:0007669"/>
    <property type="project" value="InterPro"/>
</dbReference>
<evidence type="ECO:0000256" key="6">
    <source>
        <dbReference type="ARBA" id="ARBA00023008"/>
    </source>
</evidence>
<evidence type="ECO:0000256" key="1">
    <source>
        <dbReference type="ARBA" id="ARBA00004370"/>
    </source>
</evidence>
<dbReference type="PROSITE" id="PS50857">
    <property type="entry name" value="COX2_CUA"/>
    <property type="match status" value="1"/>
</dbReference>
<evidence type="ECO:0000256" key="8">
    <source>
        <dbReference type="SAM" id="Phobius"/>
    </source>
</evidence>
<evidence type="ECO:0000256" key="5">
    <source>
        <dbReference type="ARBA" id="ARBA00022982"/>
    </source>
</evidence>
<comment type="caution">
    <text evidence="10">The sequence shown here is derived from an EMBL/GenBank/DDBJ whole genome shotgun (WGS) entry which is preliminary data.</text>
</comment>
<dbReference type="InterPro" id="IPR045187">
    <property type="entry name" value="CcO_II"/>
</dbReference>
<keyword evidence="5" id="KW-0249">Electron transport</keyword>
<dbReference type="AlphaFoldDB" id="A0A917M8W7"/>
<feature type="transmembrane region" description="Helical" evidence="8">
    <location>
        <begin position="35"/>
        <end position="58"/>
    </location>
</feature>
<dbReference type="GO" id="GO:0042773">
    <property type="term" value="P:ATP synthesis coupled electron transport"/>
    <property type="evidence" value="ECO:0007669"/>
    <property type="project" value="TreeGrafter"/>
</dbReference>
<protein>
    <recommendedName>
        <fullName evidence="9">Cytochrome oxidase subunit II copper A binding domain-containing protein</fullName>
    </recommendedName>
</protein>
<evidence type="ECO:0000256" key="2">
    <source>
        <dbReference type="ARBA" id="ARBA00007866"/>
    </source>
</evidence>
<evidence type="ECO:0000256" key="7">
    <source>
        <dbReference type="ARBA" id="ARBA00023136"/>
    </source>
</evidence>
<dbReference type="Gene3D" id="2.60.40.420">
    <property type="entry name" value="Cupredoxins - blue copper proteins"/>
    <property type="match status" value="1"/>
</dbReference>
<keyword evidence="4" id="KW-0479">Metal-binding</keyword>
<keyword evidence="6" id="KW-0186">Copper</keyword>
<dbReference type="PANTHER" id="PTHR22888">
    <property type="entry name" value="CYTOCHROME C OXIDASE, SUBUNIT II"/>
    <property type="match status" value="1"/>
</dbReference>
<dbReference type="PRINTS" id="PR01166">
    <property type="entry name" value="CYCOXIDASEII"/>
</dbReference>
<dbReference type="Pfam" id="PF00116">
    <property type="entry name" value="COX2"/>
    <property type="match status" value="1"/>
</dbReference>
<evidence type="ECO:0000256" key="4">
    <source>
        <dbReference type="ARBA" id="ARBA00022723"/>
    </source>
</evidence>
<proteinExistence type="inferred from homology"/>
<dbReference type="GO" id="GO:0016020">
    <property type="term" value="C:membrane"/>
    <property type="evidence" value="ECO:0007669"/>
    <property type="project" value="UniProtKB-SubCell"/>
</dbReference>
<evidence type="ECO:0000256" key="3">
    <source>
        <dbReference type="ARBA" id="ARBA00022448"/>
    </source>
</evidence>
<keyword evidence="3" id="KW-0813">Transport</keyword>
<name>A0A917M8W7_9BACT</name>
<keyword evidence="8" id="KW-0812">Transmembrane</keyword>
<organism evidence="10 11">
    <name type="scientific">Edaphobacter dinghuensis</name>
    <dbReference type="NCBI Taxonomy" id="1560005"/>
    <lineage>
        <taxon>Bacteria</taxon>
        <taxon>Pseudomonadati</taxon>
        <taxon>Acidobacteriota</taxon>
        <taxon>Terriglobia</taxon>
        <taxon>Terriglobales</taxon>
        <taxon>Acidobacteriaceae</taxon>
        <taxon>Edaphobacter</taxon>
    </lineage>
</organism>
<dbReference type="PROSITE" id="PS00078">
    <property type="entry name" value="COX2"/>
    <property type="match status" value="1"/>
</dbReference>
<comment type="subcellular location">
    <subcellularLocation>
        <location evidence="1">Membrane</location>
    </subcellularLocation>
</comment>
<evidence type="ECO:0000313" key="10">
    <source>
        <dbReference type="EMBL" id="GGG85162.1"/>
    </source>
</evidence>
<reference evidence="10" key="1">
    <citation type="journal article" date="2014" name="Int. J. Syst. Evol. Microbiol.">
        <title>Complete genome sequence of Corynebacterium casei LMG S-19264T (=DSM 44701T), isolated from a smear-ripened cheese.</title>
        <authorList>
            <consortium name="US DOE Joint Genome Institute (JGI-PGF)"/>
            <person name="Walter F."/>
            <person name="Albersmeier A."/>
            <person name="Kalinowski J."/>
            <person name="Ruckert C."/>
        </authorList>
    </citation>
    <scope>NUCLEOTIDE SEQUENCE</scope>
    <source>
        <strain evidence="10">CGMCC 1.12997</strain>
    </source>
</reference>
<dbReference type="InterPro" id="IPR008972">
    <property type="entry name" value="Cupredoxin"/>
</dbReference>
<keyword evidence="8" id="KW-1133">Transmembrane helix</keyword>
<accession>A0A917M8W7</accession>
<dbReference type="EMBL" id="BMGT01000003">
    <property type="protein sequence ID" value="GGG85162.1"/>
    <property type="molecule type" value="Genomic_DNA"/>
</dbReference>
<dbReference type="InterPro" id="IPR002429">
    <property type="entry name" value="CcO_II-like_C"/>
</dbReference>
<evidence type="ECO:0000259" key="9">
    <source>
        <dbReference type="PROSITE" id="PS50857"/>
    </source>
</evidence>
<keyword evidence="7 8" id="KW-0472">Membrane</keyword>
<comment type="similarity">
    <text evidence="2">Belongs to the cytochrome c oxidase subunit 2 family.</text>
</comment>
<dbReference type="CDD" id="cd13919">
    <property type="entry name" value="CuRO_HCO_II_like_5"/>
    <property type="match status" value="1"/>
</dbReference>
<evidence type="ECO:0000313" key="11">
    <source>
        <dbReference type="Proteomes" id="UP000647241"/>
    </source>
</evidence>
<sequence length="252" mass="27659">MIPFSIQLGTFALSLATWGLPFDASTHGPAVDRHLLLNLWIILGLAALAHLILLVGLIARRRAEATSWHVEYLPLAALAILFAFLTIRAERLWAAARYTGADLSALQVQVVGEQFAWYFRYPGTDYTFGVTKPQLVDAGAGNPLGIDPADNHGADDIVTSELVLPANREVDLRINSLDVIHGFSVPEMRLKQNAVPGMTIHIHFTPKVPGTYAILCTQVCGMGHYRMNANLRVLPAEKFAAWLTAKQKAVQR</sequence>
<feature type="transmembrane region" description="Helical" evidence="8">
    <location>
        <begin position="70"/>
        <end position="87"/>
    </location>
</feature>